<evidence type="ECO:0000313" key="6">
    <source>
        <dbReference type="Proteomes" id="UP000775872"/>
    </source>
</evidence>
<dbReference type="Proteomes" id="UP000775872">
    <property type="component" value="Unassembled WGS sequence"/>
</dbReference>
<feature type="region of interest" description="Disordered" evidence="1">
    <location>
        <begin position="60"/>
        <end position="244"/>
    </location>
</feature>
<dbReference type="Pfam" id="PF14611">
    <property type="entry name" value="KH_SLS1_1"/>
    <property type="match status" value="1"/>
</dbReference>
<feature type="region of interest" description="Disordered" evidence="1">
    <location>
        <begin position="1154"/>
        <end position="1208"/>
    </location>
</feature>
<sequence length="1229" mass="136132">MISQVACVPRICQSCRQGLLLRRNPTFSAARFFHPDTVLQRRGNDSSVVQSKARIEALISGKPWEEDKPSRGRKRQNTPKSRRIRDDELPDWGLSSEQKKPASEQKKPSGEKKKPSGEKKKPAGEKKKPAGEKKRPSGEKQKASRDRDGEISTSRSNIHSQLYDLRPTLGRSKNLKSWREAASKGSSNVEKHRISRGKSTTNHEENRASEIREVITGTKEYEDSESNDKTTPTATESLEDDRPSNNEIVLGHALGSLGASPEDVSSNSLGFTPESISITEAETFNAEAVSTAQAGDDSTIAETGEGSADLEEPRSHAKREFKHQLLQKHSISIAALGEDISALILPNPDKLKRKTNPVVSLPRDRRALGSELDWTSLLDDADALDDISAQVRRNIEEFRPKDSGVMKAKDVNKIIRALVNGFTKEQLTAYFRQTLEISNRATDETPKYPWLVKETAWVPSNPELLGPFSPKQKVAYLILKDAWALDIQEQIEGLGAMFVTLRPDVFELISNSSTGALKSLQSDILDEESNEEIIANEKKHELGIYARKASVRTILSRIDEAVASMRIQELSVKGVDSLDLQKDVLARLSSITKTSIQYHKEDSILKVRWLDQHSPAANTKPATSAPSLQVESPPDVVLRLLLQDRYIRDGFKSMSDYCTLPPSKTGMFLPHGREVRSLSWRNKMRTWSRYVMPVGKASPKNSTQLKLSSSKRLLRKTSKLKTDGAQVRFAATFGHVLHSDAAPSSSRKRTAGHRVLLPVLPHPAAFTRLIGKGKSNPPLSKSSSIVLNFIPTQHNSKAPEVRLSLPVNADDNFSDFTMSDESKLSAISPIHQQDFLCPRESVDVRVTQQSELPLEMAEQSHIREFFRASEFNLVEGRLRTPSHTQISLPAQLLPEPSKDTQTPSEVAYTFAGLEIHQTMDLEWHDYILRYNSIEAGQHGGTRQELSLQAVQDPNGPSNAVHRSRFLHTVGGIVTGRFFSWAEGYKAIRKLPEEHELGNEQNQNYNDLEGLKVDTPDFHLDDTWSHAADESHVHSVESTSIYEQCDRTLESGEELSLIARQALSGEEGLQSTRYTDQGEDAIQAGERLVTLIEESLAQESTPLEGGNITSNAHPASISAIDEAEDVLRTTEQLTTTIEEALEKQKSREGVEALAQGVAPSEGSTIPSDDDLASIPGARKLGQETVPLESDSITSDDLIPSSTLDEAENGLRTAEQLATMAEEAVRKTEES</sequence>
<feature type="compositionally biased region" description="Polar residues" evidence="1">
    <location>
        <begin position="1189"/>
        <end position="1202"/>
    </location>
</feature>
<evidence type="ECO:0000259" key="3">
    <source>
        <dbReference type="Pfam" id="PF20776"/>
    </source>
</evidence>
<feature type="region of interest" description="Disordered" evidence="1">
    <location>
        <begin position="288"/>
        <end position="317"/>
    </location>
</feature>
<dbReference type="Pfam" id="PF20776">
    <property type="entry name" value="SLS1_N"/>
    <property type="match status" value="1"/>
</dbReference>
<comment type="caution">
    <text evidence="5">The sequence shown here is derived from an EMBL/GenBank/DDBJ whole genome shotgun (WGS) entry which is preliminary data.</text>
</comment>
<feature type="compositionally biased region" description="Basic and acidic residues" evidence="1">
    <location>
        <begin position="201"/>
        <end position="213"/>
    </location>
</feature>
<dbReference type="GO" id="GO:0005743">
    <property type="term" value="C:mitochondrial inner membrane"/>
    <property type="evidence" value="ECO:0007669"/>
    <property type="project" value="InterPro"/>
</dbReference>
<feature type="compositionally biased region" description="Basic and acidic residues" evidence="1">
    <location>
        <begin position="97"/>
        <end position="150"/>
    </location>
</feature>
<feature type="domain" description="SLS1 C-terminal" evidence="4">
    <location>
        <begin position="676"/>
        <end position="970"/>
    </location>
</feature>
<feature type="compositionally biased region" description="Polar residues" evidence="1">
    <location>
        <begin position="151"/>
        <end position="160"/>
    </location>
</feature>
<evidence type="ECO:0000256" key="1">
    <source>
        <dbReference type="SAM" id="MobiDB-lite"/>
    </source>
</evidence>
<evidence type="ECO:0000259" key="2">
    <source>
        <dbReference type="Pfam" id="PF14611"/>
    </source>
</evidence>
<dbReference type="Pfam" id="PF20778">
    <property type="entry name" value="SLS1_C"/>
    <property type="match status" value="1"/>
</dbReference>
<dbReference type="AlphaFoldDB" id="A0A9N9YW19"/>
<proteinExistence type="predicted"/>
<feature type="compositionally biased region" description="Basic residues" evidence="1">
    <location>
        <begin position="71"/>
        <end position="83"/>
    </location>
</feature>
<dbReference type="InterPro" id="IPR048401">
    <property type="entry name" value="SLS1_C"/>
</dbReference>
<dbReference type="EMBL" id="CABFOC020000002">
    <property type="protein sequence ID" value="CAH0039360.1"/>
    <property type="molecule type" value="Genomic_DNA"/>
</dbReference>
<dbReference type="InterPro" id="IPR048400">
    <property type="entry name" value="SLS1_N"/>
</dbReference>
<evidence type="ECO:0000313" key="5">
    <source>
        <dbReference type="EMBL" id="CAH0039360.1"/>
    </source>
</evidence>
<dbReference type="InterPro" id="IPR032741">
    <property type="entry name" value="Sls1_KH-1"/>
</dbReference>
<name>A0A9N9YW19_9HYPO</name>
<feature type="domain" description="SLS1 N-terminal" evidence="3">
    <location>
        <begin position="388"/>
        <end position="488"/>
    </location>
</feature>
<protein>
    <submittedName>
        <fullName evidence="5">Uncharacterized protein</fullName>
    </submittedName>
</protein>
<feature type="domain" description="SLS1 first KH" evidence="2">
    <location>
        <begin position="496"/>
        <end position="564"/>
    </location>
</feature>
<reference evidence="5 6" key="2">
    <citation type="submission" date="2021-10" db="EMBL/GenBank/DDBJ databases">
        <authorList>
            <person name="Piombo E."/>
        </authorList>
    </citation>
    <scope>NUCLEOTIDE SEQUENCE [LARGE SCALE GENOMIC DNA]</scope>
</reference>
<dbReference type="OrthoDB" id="5392646at2759"/>
<reference evidence="6" key="1">
    <citation type="submission" date="2019-06" db="EMBL/GenBank/DDBJ databases">
        <authorList>
            <person name="Broberg M."/>
        </authorList>
    </citation>
    <scope>NUCLEOTIDE SEQUENCE [LARGE SCALE GENOMIC DNA]</scope>
</reference>
<organism evidence="5 6">
    <name type="scientific">Clonostachys solani</name>
    <dbReference type="NCBI Taxonomy" id="160281"/>
    <lineage>
        <taxon>Eukaryota</taxon>
        <taxon>Fungi</taxon>
        <taxon>Dikarya</taxon>
        <taxon>Ascomycota</taxon>
        <taxon>Pezizomycotina</taxon>
        <taxon>Sordariomycetes</taxon>
        <taxon>Hypocreomycetidae</taxon>
        <taxon>Hypocreales</taxon>
        <taxon>Bionectriaceae</taxon>
        <taxon>Clonostachys</taxon>
    </lineage>
</organism>
<gene>
    <name evidence="5" type="ORF">CSOL1703_00003606</name>
</gene>
<keyword evidence="6" id="KW-1185">Reference proteome</keyword>
<accession>A0A9N9YW19</accession>
<evidence type="ECO:0000259" key="4">
    <source>
        <dbReference type="Pfam" id="PF20778"/>
    </source>
</evidence>